<dbReference type="AlphaFoldDB" id="A0A9W8G9E6"/>
<dbReference type="InterPro" id="IPR036305">
    <property type="entry name" value="RGS_sf"/>
</dbReference>
<evidence type="ECO:0000256" key="1">
    <source>
        <dbReference type="SAM" id="Phobius"/>
    </source>
</evidence>
<dbReference type="Gene3D" id="1.10.167.10">
    <property type="entry name" value="Regulator of G-protein Signalling 4, domain 2"/>
    <property type="match status" value="1"/>
</dbReference>
<keyword evidence="1" id="KW-0812">Transmembrane</keyword>
<feature type="transmembrane region" description="Helical" evidence="1">
    <location>
        <begin position="292"/>
        <end position="309"/>
    </location>
</feature>
<protein>
    <recommendedName>
        <fullName evidence="4">RGS domain-containing protein</fullName>
    </recommendedName>
</protein>
<dbReference type="InterPro" id="IPR044926">
    <property type="entry name" value="RGS_subdomain_2"/>
</dbReference>
<proteinExistence type="predicted"/>
<reference evidence="2" key="1">
    <citation type="submission" date="2022-07" db="EMBL/GenBank/DDBJ databases">
        <title>Phylogenomic reconstructions and comparative analyses of Kickxellomycotina fungi.</title>
        <authorList>
            <person name="Reynolds N.K."/>
            <person name="Stajich J.E."/>
            <person name="Barry K."/>
            <person name="Grigoriev I.V."/>
            <person name="Crous P."/>
            <person name="Smith M.E."/>
        </authorList>
    </citation>
    <scope>NUCLEOTIDE SEQUENCE</scope>
    <source>
        <strain evidence="2">NRRL 3115</strain>
    </source>
</reference>
<comment type="caution">
    <text evidence="2">The sequence shown here is derived from an EMBL/GenBank/DDBJ whole genome shotgun (WGS) entry which is preliminary data.</text>
</comment>
<organism evidence="2 3">
    <name type="scientific">Coemansia spiralis</name>
    <dbReference type="NCBI Taxonomy" id="417178"/>
    <lineage>
        <taxon>Eukaryota</taxon>
        <taxon>Fungi</taxon>
        <taxon>Fungi incertae sedis</taxon>
        <taxon>Zoopagomycota</taxon>
        <taxon>Kickxellomycotina</taxon>
        <taxon>Kickxellomycetes</taxon>
        <taxon>Kickxellales</taxon>
        <taxon>Kickxellaceae</taxon>
        <taxon>Coemansia</taxon>
    </lineage>
</organism>
<sequence length="621" mass="69594">MSSLSNVRDVFEPSSSGLTVRLFLLLSVLGIYSAFAVSTTFVMIHRYMYRRDSFLVNRSVPLVVVQAIFGTFVGSASLVCTALRLYPCALKIWVLYLGVLMWLAIVAARAMQRCVLFWPASQQQSTPRHSLVSMDFVTGQIESSAGDSSTLSCNAHTPRFDSRPNTGNRTLNAWSEFDFPARNSQSTLRCTHSDSPVILHQQPRFGRIVTTKALFTFLVPFGILLALVALIICVKSPRYSLQKIHIQAICWDDGWEAWVIYSIAIACVGILFPVLAAKLWKATDVHGTRNDILFCMFSSQATLIIYVLWETALKSIRGYVSELFVFWLAGLVTHISSVYLPLRQNATNRDRVVAQQPQVGVSNTYKGPHLRRSLYSSLFSEFRQMMQDSAQREEFLKFTTQYYRSAIPAFLGDFQLLKYKTIEALWQEQQDRTPACCQHHRNQHQHHQRLNSANTTPICRCGKAETPSGSAVSENGIGAVPASVCVAAQLLSQQGSSRSPIQMVADTQRPHDSHPLSSLVPITKGILESATLVLPLRTVDQTTHFPEAVKSAFASFVYTYFSKGSYMSINIPNEIVNEVQVAVEESNVVLSVLDHAKDEVLFLLCTDVFTGYRRRMEAQRE</sequence>
<feature type="transmembrane region" description="Helical" evidence="1">
    <location>
        <begin position="63"/>
        <end position="86"/>
    </location>
</feature>
<gene>
    <name evidence="2" type="ORF">GGI25_002834</name>
</gene>
<feature type="transmembrane region" description="Helical" evidence="1">
    <location>
        <begin position="213"/>
        <end position="232"/>
    </location>
</feature>
<evidence type="ECO:0000313" key="3">
    <source>
        <dbReference type="Proteomes" id="UP001151518"/>
    </source>
</evidence>
<feature type="transmembrane region" description="Helical" evidence="1">
    <location>
        <begin position="20"/>
        <end position="42"/>
    </location>
</feature>
<keyword evidence="1" id="KW-1133">Transmembrane helix</keyword>
<dbReference type="SUPFAM" id="SSF48097">
    <property type="entry name" value="Regulator of G-protein signaling, RGS"/>
    <property type="match status" value="1"/>
</dbReference>
<evidence type="ECO:0000313" key="2">
    <source>
        <dbReference type="EMBL" id="KAJ2677882.1"/>
    </source>
</evidence>
<evidence type="ECO:0008006" key="4">
    <source>
        <dbReference type="Google" id="ProtNLM"/>
    </source>
</evidence>
<dbReference type="OrthoDB" id="196547at2759"/>
<feature type="transmembrane region" description="Helical" evidence="1">
    <location>
        <begin position="258"/>
        <end position="280"/>
    </location>
</feature>
<feature type="transmembrane region" description="Helical" evidence="1">
    <location>
        <begin position="92"/>
        <end position="111"/>
    </location>
</feature>
<dbReference type="EMBL" id="JANBTW010000027">
    <property type="protein sequence ID" value="KAJ2677882.1"/>
    <property type="molecule type" value="Genomic_DNA"/>
</dbReference>
<accession>A0A9W8G9E6</accession>
<feature type="transmembrane region" description="Helical" evidence="1">
    <location>
        <begin position="324"/>
        <end position="342"/>
    </location>
</feature>
<dbReference type="Proteomes" id="UP001151518">
    <property type="component" value="Unassembled WGS sequence"/>
</dbReference>
<keyword evidence="1" id="KW-0472">Membrane</keyword>
<name>A0A9W8G9E6_9FUNG</name>